<name>A0A164DHV1_9CRUS</name>
<evidence type="ECO:0000313" key="3">
    <source>
        <dbReference type="Proteomes" id="UP000076858"/>
    </source>
</evidence>
<dbReference type="Proteomes" id="UP000076858">
    <property type="component" value="Unassembled WGS sequence"/>
</dbReference>
<reference evidence="2 3" key="1">
    <citation type="submission" date="2016-03" db="EMBL/GenBank/DDBJ databases">
        <title>EvidentialGene: Evidence-directed Construction of Genes on Genomes.</title>
        <authorList>
            <person name="Gilbert D.G."/>
            <person name="Choi J.-H."/>
            <person name="Mockaitis K."/>
            <person name="Colbourne J."/>
            <person name="Pfrender M."/>
        </authorList>
    </citation>
    <scope>NUCLEOTIDE SEQUENCE [LARGE SCALE GENOMIC DNA]</scope>
    <source>
        <strain evidence="2 3">Xinb3</strain>
        <tissue evidence="2">Complete organism</tissue>
    </source>
</reference>
<sequence length="43" mass="5123">YGVILAHSLLVFIPWERCDIMSIFVLFDGVCIRFPAIRKWHIF</sequence>
<feature type="transmembrane region" description="Helical" evidence="1">
    <location>
        <begin position="20"/>
        <end position="37"/>
    </location>
</feature>
<protein>
    <submittedName>
        <fullName evidence="2">Uncharacterized protein</fullName>
    </submittedName>
</protein>
<dbReference type="AlphaFoldDB" id="A0A164DHV1"/>
<keyword evidence="1" id="KW-0812">Transmembrane</keyword>
<keyword evidence="1" id="KW-1133">Transmembrane helix</keyword>
<gene>
    <name evidence="2" type="ORF">APZ42_010227</name>
</gene>
<organism evidence="2 3">
    <name type="scientific">Daphnia magna</name>
    <dbReference type="NCBI Taxonomy" id="35525"/>
    <lineage>
        <taxon>Eukaryota</taxon>
        <taxon>Metazoa</taxon>
        <taxon>Ecdysozoa</taxon>
        <taxon>Arthropoda</taxon>
        <taxon>Crustacea</taxon>
        <taxon>Branchiopoda</taxon>
        <taxon>Diplostraca</taxon>
        <taxon>Cladocera</taxon>
        <taxon>Anomopoda</taxon>
        <taxon>Daphniidae</taxon>
        <taxon>Daphnia</taxon>
    </lineage>
</organism>
<keyword evidence="3" id="KW-1185">Reference proteome</keyword>
<comment type="caution">
    <text evidence="2">The sequence shown here is derived from an EMBL/GenBank/DDBJ whole genome shotgun (WGS) entry which is preliminary data.</text>
</comment>
<accession>A0A164DHV1</accession>
<keyword evidence="1" id="KW-0472">Membrane</keyword>
<dbReference type="EMBL" id="LRGB01027152">
    <property type="protein sequence ID" value="KZR95797.1"/>
    <property type="molecule type" value="Genomic_DNA"/>
</dbReference>
<feature type="non-terminal residue" evidence="2">
    <location>
        <position position="1"/>
    </location>
</feature>
<proteinExistence type="predicted"/>
<evidence type="ECO:0000313" key="2">
    <source>
        <dbReference type="EMBL" id="KZR95797.1"/>
    </source>
</evidence>
<evidence type="ECO:0000256" key="1">
    <source>
        <dbReference type="SAM" id="Phobius"/>
    </source>
</evidence>